<sequence>LRLAPRITPSREALEHLLAGHQADGSPLPRYRYGSERGKKIVGVLVTVSPHITVSLARALAKTEAARAVFDSAHRGANAAVMAEAEREILGWTRRGAQGRVEMRGRVGRVEIDHRTTRRTRDGHVAPMLHTENLVFNAVVTPDGHVGAFDLRRLSGRVAALELTYQAELARRLRAAGASLRMEDGVAVMAEIPPTLAAAMGRRTAQATAWALDFAKRKRLVADAATDLDDLAPRLRADLIKRGARATQQTSHDAVGNRAAWVQEAAAHGFTPRDLVQPAGAAPQAGLGEGMMLERSAALRRAAIERLQATVHIREAAAAEDQETPSVVGVAWRQRLLQGVQQVAREVQQAVRVLAPPPSQQAEDRLAAARATLRRQTGDVLRAVGHGLAWRAGAEAQDWIRAYRLGPVVRAAAAVVRWGAERIREAMETRRAVRQASAEAALERPAALRAVAVAELPAAMPAPALAAVAVRARDMRQQAQQRAIRAVGLGASPGAGRMFSDARAAVLVRQMAEAARETTGPATPEALVTYGPPAPPRLGAARLREEVRANLPQFGPPVPPELEERTPPVPSQPAPPPVPLGPVTRPGMSQGEAMLAVHGTPQNAMNARARTLGALVAEGHMDRSAAAGALYRLWRGMARPETVKAADRDKVFAAAERRIDQAAEDAFVRSLQKQGVALRGPSVQEQGQALSQ</sequence>
<dbReference type="EMBL" id="JAUTWS010000078">
    <property type="protein sequence ID" value="MDO9713263.1"/>
    <property type="molecule type" value="Genomic_DNA"/>
</dbReference>
<feature type="compositionally biased region" description="Pro residues" evidence="1">
    <location>
        <begin position="567"/>
        <end position="576"/>
    </location>
</feature>
<feature type="non-terminal residue" evidence="3">
    <location>
        <position position="1"/>
    </location>
</feature>
<accession>A0ABT9EAN3</accession>
<proteinExistence type="predicted"/>
<dbReference type="SUPFAM" id="SSF55464">
    <property type="entry name" value="Origin of replication-binding domain, RBD-like"/>
    <property type="match status" value="1"/>
</dbReference>
<reference evidence="3 4" key="1">
    <citation type="submission" date="2023-08" db="EMBL/GenBank/DDBJ databases">
        <title>The draft genome sequence of Paracraurococcus sp. LOR1-02.</title>
        <authorList>
            <person name="Kingkaew E."/>
            <person name="Tanasupawat S."/>
        </authorList>
    </citation>
    <scope>NUCLEOTIDE SEQUENCE [LARGE SCALE GENOMIC DNA]</scope>
    <source>
        <strain evidence="3 4">LOR1-02</strain>
    </source>
</reference>
<dbReference type="Proteomes" id="UP001243009">
    <property type="component" value="Unassembled WGS sequence"/>
</dbReference>
<organism evidence="3 4">
    <name type="scientific">Paracraurococcus lichenis</name>
    <dbReference type="NCBI Taxonomy" id="3064888"/>
    <lineage>
        <taxon>Bacteria</taxon>
        <taxon>Pseudomonadati</taxon>
        <taxon>Pseudomonadota</taxon>
        <taxon>Alphaproteobacteria</taxon>
        <taxon>Acetobacterales</taxon>
        <taxon>Roseomonadaceae</taxon>
        <taxon>Paracraurococcus</taxon>
    </lineage>
</organism>
<feature type="domain" description="TrwC relaxase" evidence="2">
    <location>
        <begin position="10"/>
        <end position="267"/>
    </location>
</feature>
<evidence type="ECO:0000313" key="3">
    <source>
        <dbReference type="EMBL" id="MDO9713263.1"/>
    </source>
</evidence>
<dbReference type="Pfam" id="PF08751">
    <property type="entry name" value="TrwC"/>
    <property type="match status" value="1"/>
</dbReference>
<protein>
    <submittedName>
        <fullName evidence="3">Relaxase domain-containing protein</fullName>
    </submittedName>
</protein>
<name>A0ABT9EAN3_9PROT</name>
<keyword evidence="4" id="KW-1185">Reference proteome</keyword>
<gene>
    <name evidence="3" type="ORF">Q7A36_33355</name>
</gene>
<evidence type="ECO:0000256" key="1">
    <source>
        <dbReference type="SAM" id="MobiDB-lite"/>
    </source>
</evidence>
<feature type="region of interest" description="Disordered" evidence="1">
    <location>
        <begin position="553"/>
        <end position="576"/>
    </location>
</feature>
<dbReference type="InterPro" id="IPR014862">
    <property type="entry name" value="TrwC"/>
</dbReference>
<comment type="caution">
    <text evidence="3">The sequence shown here is derived from an EMBL/GenBank/DDBJ whole genome shotgun (WGS) entry which is preliminary data.</text>
</comment>
<evidence type="ECO:0000259" key="2">
    <source>
        <dbReference type="Pfam" id="PF08751"/>
    </source>
</evidence>
<dbReference type="RefSeq" id="WP_305108122.1">
    <property type="nucleotide sequence ID" value="NZ_JAUTWS010000078.1"/>
</dbReference>
<evidence type="ECO:0000313" key="4">
    <source>
        <dbReference type="Proteomes" id="UP001243009"/>
    </source>
</evidence>